<feature type="region of interest" description="Disordered" evidence="3">
    <location>
        <begin position="546"/>
        <end position="736"/>
    </location>
</feature>
<feature type="region of interest" description="Disordered" evidence="3">
    <location>
        <begin position="92"/>
        <end position="111"/>
    </location>
</feature>
<sequence>MRSLDHARASWQELQKHKTLRELKDGVRLEYGLHSLNAGGSAGFRSASWKAFLLFDSLDVAEWQRTLTSSRSAYNSLRSHFFRFIDNPDDVGGGQDPLSQESEASPWSQVQKDEELRAEILQDVERCMPDNPYFRQPETQRILLDILFIFCKLNQDVGYRQGMHEIAAPIVWVVESEAIDVGVESRTLGEDATIKTIFDADYIEHDAFAIFGQVMQSAKTFYLSEGPVSIASRSYHIFNELLPQVDPELMKHLDSLDIVPQVFLIRWIRLLFGREFDFEAVLTLWDVIFAEDTSLELVDHVCLAMLLRIRWQLLDADYNTALGLLLKYPEQEKNAPAQSLGLDALYLQSHMTAEGGSYLVLKYTGRPLLRPDRPTTPPALQRNITTFSGINAIRSRNTLSPTRTNRQSRNIESVLQSTAKNIFAKGEQLGIGKAVRSAVEEVQKKAQEIRESQTPPSSVPKRPGTDQMLEKINNMEARNKQLSDLLASAVNELWDYQRRVTENDKAETENEKMEHGDGNQDKLEKLSTAIAKVQFVQVYLDQPSLSLPDEEPKSASVGTDASQDVSSIGESEQQEKLATAENIARTSTPTAANPVSPTSPSNAAATLADPDSFDDFLEPSDETNPETKTIPPEQAAPVASTTQPQERAVTPPRPSSARPPLEESPYSFMLGQGSGTGTFAQPRTTANDASLFGGEAKNNRKSSVTAKDSLKQIAKSSSAGSDDFDFGSLRKAKARK</sequence>
<dbReference type="Gene3D" id="1.10.8.270">
    <property type="entry name" value="putative rabgap domain of human tbc1 domain family member 14 like domains"/>
    <property type="match status" value="1"/>
</dbReference>
<evidence type="ECO:0000256" key="1">
    <source>
        <dbReference type="ARBA" id="ARBA00022468"/>
    </source>
</evidence>
<keyword evidence="1" id="KW-0343">GTPase activation</keyword>
<feature type="compositionally biased region" description="Polar residues" evidence="3">
    <location>
        <begin position="556"/>
        <end position="571"/>
    </location>
</feature>
<dbReference type="PROSITE" id="PS50086">
    <property type="entry name" value="TBC_RABGAP"/>
    <property type="match status" value="1"/>
</dbReference>
<dbReference type="FunFam" id="1.10.472.80:FF:000038">
    <property type="entry name" value="TBC1 domain family member 5"/>
    <property type="match status" value="1"/>
</dbReference>
<dbReference type="PANTHER" id="PTHR22957:SF337">
    <property type="entry name" value="TBC1 DOMAIN FAMILY MEMBER 5"/>
    <property type="match status" value="1"/>
</dbReference>
<feature type="compositionally biased region" description="Polar residues" evidence="3">
    <location>
        <begin position="97"/>
        <end position="110"/>
    </location>
</feature>
<dbReference type="InterPro" id="IPR035969">
    <property type="entry name" value="Rab-GAP_TBC_sf"/>
</dbReference>
<keyword evidence="2" id="KW-0175">Coiled coil</keyword>
<dbReference type="PANTHER" id="PTHR22957">
    <property type="entry name" value="TBC1 DOMAIN FAMILY MEMBER GTPASE-ACTIVATING PROTEIN"/>
    <property type="match status" value="1"/>
</dbReference>
<feature type="coiled-coil region" evidence="2">
    <location>
        <begin position="465"/>
        <end position="492"/>
    </location>
</feature>
<dbReference type="SMART" id="SM00164">
    <property type="entry name" value="TBC"/>
    <property type="match status" value="1"/>
</dbReference>
<dbReference type="SUPFAM" id="SSF47923">
    <property type="entry name" value="Ypt/Rab-GAP domain of gyp1p"/>
    <property type="match status" value="2"/>
</dbReference>
<dbReference type="Proteomes" id="UP000215127">
    <property type="component" value="Chromosome 4"/>
</dbReference>
<gene>
    <name evidence="5" type="ORF">ZT3D7_G4990</name>
</gene>
<dbReference type="Gene3D" id="1.10.472.80">
    <property type="entry name" value="Ypt/Rab-GAP domain of gyp1p, domain 3"/>
    <property type="match status" value="1"/>
</dbReference>
<proteinExistence type="predicted"/>
<feature type="region of interest" description="Disordered" evidence="3">
    <location>
        <begin position="445"/>
        <end position="465"/>
    </location>
</feature>
<reference evidence="5 6" key="1">
    <citation type="submission" date="2016-06" db="EMBL/GenBank/DDBJ databases">
        <authorList>
            <person name="Kjaerup R.B."/>
            <person name="Dalgaard T.S."/>
            <person name="Juul-Madsen H.R."/>
        </authorList>
    </citation>
    <scope>NUCLEOTIDE SEQUENCE [LARGE SCALE GENOMIC DNA]</scope>
</reference>
<dbReference type="EMBL" id="LT853695">
    <property type="protein sequence ID" value="SMQ49839.1"/>
    <property type="molecule type" value="Genomic_DNA"/>
</dbReference>
<accession>A0A1X7RR06</accession>
<feature type="compositionally biased region" description="Acidic residues" evidence="3">
    <location>
        <begin position="611"/>
        <end position="624"/>
    </location>
</feature>
<evidence type="ECO:0000259" key="4">
    <source>
        <dbReference type="PROSITE" id="PS50086"/>
    </source>
</evidence>
<name>A0A1X7RR06_ZYMT9</name>
<dbReference type="GO" id="GO:0005096">
    <property type="term" value="F:GTPase activator activity"/>
    <property type="evidence" value="ECO:0007669"/>
    <property type="project" value="UniProtKB-KW"/>
</dbReference>
<keyword evidence="6" id="KW-1185">Reference proteome</keyword>
<dbReference type="InterPro" id="IPR000195">
    <property type="entry name" value="Rab-GAP-TBC_dom"/>
</dbReference>
<organism evidence="5 6">
    <name type="scientific">Zymoseptoria tritici (strain ST99CH_3D7)</name>
    <dbReference type="NCBI Taxonomy" id="1276538"/>
    <lineage>
        <taxon>Eukaryota</taxon>
        <taxon>Fungi</taxon>
        <taxon>Dikarya</taxon>
        <taxon>Ascomycota</taxon>
        <taxon>Pezizomycotina</taxon>
        <taxon>Dothideomycetes</taxon>
        <taxon>Dothideomycetidae</taxon>
        <taxon>Mycosphaerellales</taxon>
        <taxon>Mycosphaerellaceae</taxon>
        <taxon>Zymoseptoria</taxon>
    </lineage>
</organism>
<feature type="compositionally biased region" description="Polar residues" evidence="3">
    <location>
        <begin position="677"/>
        <end position="688"/>
    </location>
</feature>
<protein>
    <recommendedName>
        <fullName evidence="4">Rab-GAP TBC domain-containing protein</fullName>
    </recommendedName>
</protein>
<feature type="compositionally biased region" description="Polar residues" evidence="3">
    <location>
        <begin position="584"/>
        <end position="604"/>
    </location>
</feature>
<evidence type="ECO:0000313" key="5">
    <source>
        <dbReference type="EMBL" id="SMQ49839.1"/>
    </source>
</evidence>
<dbReference type="FunFam" id="1.10.8.270:FF:000031">
    <property type="entry name" value="TBC1 domain family member 5"/>
    <property type="match status" value="1"/>
</dbReference>
<evidence type="ECO:0000313" key="6">
    <source>
        <dbReference type="Proteomes" id="UP000215127"/>
    </source>
</evidence>
<dbReference type="STRING" id="1276538.A0A1X7RR06"/>
<evidence type="ECO:0000256" key="2">
    <source>
        <dbReference type="SAM" id="Coils"/>
    </source>
</evidence>
<evidence type="ECO:0000256" key="3">
    <source>
        <dbReference type="SAM" id="MobiDB-lite"/>
    </source>
</evidence>
<dbReference type="Pfam" id="PF00566">
    <property type="entry name" value="RabGAP-TBC"/>
    <property type="match status" value="1"/>
</dbReference>
<feature type="domain" description="Rab-GAP TBC" evidence="4">
    <location>
        <begin position="39"/>
        <end position="292"/>
    </location>
</feature>
<dbReference type="AlphaFoldDB" id="A0A1X7RR06"/>